<keyword evidence="2" id="KW-0677">Repeat</keyword>
<name>E4X290_OIKDI</name>
<dbReference type="PANTHER" id="PTHR24379:SF121">
    <property type="entry name" value="C2H2-TYPE DOMAIN-CONTAINING PROTEIN"/>
    <property type="match status" value="1"/>
</dbReference>
<dbReference type="SUPFAM" id="SSF57667">
    <property type="entry name" value="beta-beta-alpha zinc fingers"/>
    <property type="match status" value="2"/>
</dbReference>
<keyword evidence="1" id="KW-0479">Metal-binding</keyword>
<dbReference type="PROSITE" id="PS50157">
    <property type="entry name" value="ZINC_FINGER_C2H2_2"/>
    <property type="match status" value="3"/>
</dbReference>
<feature type="domain" description="C2H2-type" evidence="7">
    <location>
        <begin position="81"/>
        <end position="108"/>
    </location>
</feature>
<dbReference type="Proteomes" id="UP000011014">
    <property type="component" value="Unassembled WGS sequence"/>
</dbReference>
<dbReference type="PANTHER" id="PTHR24379">
    <property type="entry name" value="KRAB AND ZINC FINGER DOMAIN-CONTAINING"/>
    <property type="match status" value="1"/>
</dbReference>
<dbReference type="EMBL" id="FN653022">
    <property type="protein sequence ID" value="CBY07350.1"/>
    <property type="molecule type" value="Genomic_DNA"/>
</dbReference>
<proteinExistence type="predicted"/>
<feature type="domain" description="C2H2-type" evidence="7">
    <location>
        <begin position="108"/>
        <end position="137"/>
    </location>
</feature>
<dbReference type="Proteomes" id="UP000001307">
    <property type="component" value="Unassembled WGS sequence"/>
</dbReference>
<evidence type="ECO:0000256" key="6">
    <source>
        <dbReference type="SAM" id="MobiDB-lite"/>
    </source>
</evidence>
<keyword evidence="4" id="KW-0862">Zinc</keyword>
<dbReference type="InterPro" id="IPR013087">
    <property type="entry name" value="Znf_C2H2_type"/>
</dbReference>
<evidence type="ECO:0000256" key="5">
    <source>
        <dbReference type="PROSITE-ProRule" id="PRU00042"/>
    </source>
</evidence>
<dbReference type="Pfam" id="PF00096">
    <property type="entry name" value="zf-C2H2"/>
    <property type="match status" value="3"/>
</dbReference>
<dbReference type="Gene3D" id="3.30.160.60">
    <property type="entry name" value="Classic Zinc Finger"/>
    <property type="match status" value="3"/>
</dbReference>
<protein>
    <recommendedName>
        <fullName evidence="7">C2H2-type domain-containing protein</fullName>
    </recommendedName>
</protein>
<gene>
    <name evidence="8" type="ORF">GSOID_T00017014001</name>
    <name evidence="9" type="ORF">GSOID_T00023704001</name>
</gene>
<evidence type="ECO:0000313" key="8">
    <source>
        <dbReference type="EMBL" id="CBY07350.1"/>
    </source>
</evidence>
<dbReference type="SMART" id="SM00355">
    <property type="entry name" value="ZnF_C2H2"/>
    <property type="match status" value="3"/>
</dbReference>
<accession>E4X290</accession>
<dbReference type="AlphaFoldDB" id="E4X290"/>
<feature type="compositionally biased region" description="Polar residues" evidence="6">
    <location>
        <begin position="1"/>
        <end position="17"/>
    </location>
</feature>
<keyword evidence="3 5" id="KW-0863">Zinc-finger</keyword>
<evidence type="ECO:0000256" key="1">
    <source>
        <dbReference type="ARBA" id="ARBA00022723"/>
    </source>
</evidence>
<dbReference type="InParanoid" id="E4X290"/>
<keyword evidence="10" id="KW-1185">Reference proteome</keyword>
<feature type="region of interest" description="Disordered" evidence="6">
    <location>
        <begin position="1"/>
        <end position="22"/>
    </location>
</feature>
<dbReference type="EMBL" id="FN656536">
    <property type="protein sequence ID" value="CBY41621.1"/>
    <property type="molecule type" value="Genomic_DNA"/>
</dbReference>
<dbReference type="OrthoDB" id="5062908at2759"/>
<evidence type="ECO:0000313" key="9">
    <source>
        <dbReference type="EMBL" id="CBY41621.1"/>
    </source>
</evidence>
<feature type="compositionally biased region" description="Basic and acidic residues" evidence="6">
    <location>
        <begin position="171"/>
        <end position="185"/>
    </location>
</feature>
<feature type="region of interest" description="Disordered" evidence="6">
    <location>
        <begin position="164"/>
        <end position="213"/>
    </location>
</feature>
<dbReference type="InterPro" id="IPR036236">
    <property type="entry name" value="Znf_C2H2_sf"/>
</dbReference>
<dbReference type="GO" id="GO:0008270">
    <property type="term" value="F:zinc ion binding"/>
    <property type="evidence" value="ECO:0007669"/>
    <property type="project" value="UniProtKB-KW"/>
</dbReference>
<evidence type="ECO:0000256" key="3">
    <source>
        <dbReference type="ARBA" id="ARBA00022771"/>
    </source>
</evidence>
<dbReference type="PROSITE" id="PS00028">
    <property type="entry name" value="ZINC_FINGER_C2H2_1"/>
    <property type="match status" value="3"/>
</dbReference>
<feature type="compositionally biased region" description="Basic residues" evidence="6">
    <location>
        <begin position="200"/>
        <end position="213"/>
    </location>
</feature>
<evidence type="ECO:0000256" key="4">
    <source>
        <dbReference type="ARBA" id="ARBA00022833"/>
    </source>
</evidence>
<sequence>MRTFSTTATQQSPNPNGSELHATFGLQQSGENIQGDQLQRNHETARSPSKRPVPCDICNKVLSRAATLRNHKLTHTTQKRHKCNHCGKPYYTRDSLRAHLDTHLGKRFYCGPCDRGFSRQWSLTRHQQSTQHHDKMLEKRAEETTANISPTNLILLSNIAAEITEENAPSNEKERATPRSQKDNEASAEPVANDSATTGRRTKQASPRRVRLV</sequence>
<evidence type="ECO:0000259" key="7">
    <source>
        <dbReference type="PROSITE" id="PS50157"/>
    </source>
</evidence>
<reference evidence="8" key="1">
    <citation type="journal article" date="2010" name="Science">
        <title>Plasticity of animal genome architecture unmasked by rapid evolution of a pelagic tunicate.</title>
        <authorList>
            <person name="Denoeud F."/>
            <person name="Henriet S."/>
            <person name="Mungpakdee S."/>
            <person name="Aury J.M."/>
            <person name="Da Silva C."/>
            <person name="Brinkmann H."/>
            <person name="Mikhaleva J."/>
            <person name="Olsen L.C."/>
            <person name="Jubin C."/>
            <person name="Canestro C."/>
            <person name="Bouquet J.M."/>
            <person name="Danks G."/>
            <person name="Poulain J."/>
            <person name="Campsteijn C."/>
            <person name="Adamski M."/>
            <person name="Cross I."/>
            <person name="Yadetie F."/>
            <person name="Muffato M."/>
            <person name="Louis A."/>
            <person name="Butcher S."/>
            <person name="Tsagkogeorga G."/>
            <person name="Konrad A."/>
            <person name="Singh S."/>
            <person name="Jensen M.F."/>
            <person name="Cong E.H."/>
            <person name="Eikeseth-Otteraa H."/>
            <person name="Noel B."/>
            <person name="Anthouard V."/>
            <person name="Porcel B.M."/>
            <person name="Kachouri-Lafond R."/>
            <person name="Nishino A."/>
            <person name="Ugolini M."/>
            <person name="Chourrout P."/>
            <person name="Nishida H."/>
            <person name="Aasland R."/>
            <person name="Huzurbazar S."/>
            <person name="Westhof E."/>
            <person name="Delsuc F."/>
            <person name="Lehrach H."/>
            <person name="Reinhardt R."/>
            <person name="Weissenbach J."/>
            <person name="Roy S.W."/>
            <person name="Artiguenave F."/>
            <person name="Postlethwait J.H."/>
            <person name="Manak J.R."/>
            <person name="Thompson E.M."/>
            <person name="Jaillon O."/>
            <person name="Du Pasquier L."/>
            <person name="Boudinot P."/>
            <person name="Liberles D.A."/>
            <person name="Volff J.N."/>
            <person name="Philippe H."/>
            <person name="Lenhard B."/>
            <person name="Roest Crollius H."/>
            <person name="Wincker P."/>
            <person name="Chourrout D."/>
        </authorList>
    </citation>
    <scope>NUCLEOTIDE SEQUENCE [LARGE SCALE GENOMIC DNA]</scope>
</reference>
<organism evidence="8">
    <name type="scientific">Oikopleura dioica</name>
    <name type="common">Tunicate</name>
    <dbReference type="NCBI Taxonomy" id="34765"/>
    <lineage>
        <taxon>Eukaryota</taxon>
        <taxon>Metazoa</taxon>
        <taxon>Chordata</taxon>
        <taxon>Tunicata</taxon>
        <taxon>Appendicularia</taxon>
        <taxon>Copelata</taxon>
        <taxon>Oikopleuridae</taxon>
        <taxon>Oikopleura</taxon>
    </lineage>
</organism>
<evidence type="ECO:0000256" key="2">
    <source>
        <dbReference type="ARBA" id="ARBA00022737"/>
    </source>
</evidence>
<evidence type="ECO:0000313" key="10">
    <source>
        <dbReference type="Proteomes" id="UP000001307"/>
    </source>
</evidence>
<feature type="domain" description="C2H2-type" evidence="7">
    <location>
        <begin position="53"/>
        <end position="80"/>
    </location>
</feature>